<feature type="compositionally biased region" description="Low complexity" evidence="1">
    <location>
        <begin position="45"/>
        <end position="56"/>
    </location>
</feature>
<protein>
    <submittedName>
        <fullName evidence="2">Cyclin-domain-containing protein</fullName>
    </submittedName>
</protein>
<dbReference type="AlphaFoldDB" id="A0A316Z9Q0"/>
<dbReference type="PANTHER" id="PTHR15615:SF117">
    <property type="entry name" value="PHO85 CYCLIN PHO80"/>
    <property type="match status" value="1"/>
</dbReference>
<dbReference type="EMBL" id="KZ819297">
    <property type="protein sequence ID" value="PWN96923.1"/>
    <property type="molecule type" value="Genomic_DNA"/>
</dbReference>
<feature type="region of interest" description="Disordered" evidence="1">
    <location>
        <begin position="1"/>
        <end position="56"/>
    </location>
</feature>
<dbReference type="Gene3D" id="1.10.472.10">
    <property type="entry name" value="Cyclin-like"/>
    <property type="match status" value="1"/>
</dbReference>
<feature type="region of interest" description="Disordered" evidence="1">
    <location>
        <begin position="99"/>
        <end position="126"/>
    </location>
</feature>
<sequence>MASNAGAMVSPQFSVASSSSSPAYASSSGRRGGGGSSSVEEHQRSSSSHVAAAAASSSLRSASSSSLAAAAPKKASPSDVIFGSSAAARTVEELGLQADASVSAGSSQQTSPEQGSSSASHSGPATVLTDAAGALPAAREALKEPGVREVEIEEKRELPATFEDADVDDVVLLVADMLTRLTSHNDHLPLHPSALTRFHSRATPGITITSYLRRIARYTSLDKACALILLVYIDRVCERMEGFTVCSLTVHRFTCAAVVCASKALCDAFSTNGHYARVGGISLIELNMLEKEFLSIIDWRLTCSGVLLQHYYASLVRSHASYVLAEPKPSEVVAPTQSANDVSMAEASSSYESSNGGGDMVVDEAPAAGVQRAPEEERHGKRRHHTSPPAYSDASSGASPDAHARKRSSDVHGGVSGVG</sequence>
<dbReference type="GO" id="GO:0019901">
    <property type="term" value="F:protein kinase binding"/>
    <property type="evidence" value="ECO:0007669"/>
    <property type="project" value="InterPro"/>
</dbReference>
<dbReference type="SUPFAM" id="SSF47954">
    <property type="entry name" value="Cyclin-like"/>
    <property type="match status" value="1"/>
</dbReference>
<organism evidence="2 3">
    <name type="scientific">Tilletiopsis washingtonensis</name>
    <dbReference type="NCBI Taxonomy" id="58919"/>
    <lineage>
        <taxon>Eukaryota</taxon>
        <taxon>Fungi</taxon>
        <taxon>Dikarya</taxon>
        <taxon>Basidiomycota</taxon>
        <taxon>Ustilaginomycotina</taxon>
        <taxon>Exobasidiomycetes</taxon>
        <taxon>Entylomatales</taxon>
        <taxon>Entylomatales incertae sedis</taxon>
        <taxon>Tilletiopsis</taxon>
    </lineage>
</organism>
<feature type="region of interest" description="Disordered" evidence="1">
    <location>
        <begin position="333"/>
        <end position="419"/>
    </location>
</feature>
<dbReference type="CDD" id="cd20558">
    <property type="entry name" value="CYCLIN_ScPCL7-like"/>
    <property type="match status" value="1"/>
</dbReference>
<proteinExistence type="predicted"/>
<evidence type="ECO:0000313" key="3">
    <source>
        <dbReference type="Proteomes" id="UP000245946"/>
    </source>
</evidence>
<gene>
    <name evidence="2" type="ORF">FA09DRAFT_330983</name>
</gene>
<dbReference type="Proteomes" id="UP000245946">
    <property type="component" value="Unassembled WGS sequence"/>
</dbReference>
<feature type="compositionally biased region" description="Polar residues" evidence="1">
    <location>
        <begin position="103"/>
        <end position="123"/>
    </location>
</feature>
<dbReference type="GO" id="GO:0005634">
    <property type="term" value="C:nucleus"/>
    <property type="evidence" value="ECO:0007669"/>
    <property type="project" value="TreeGrafter"/>
</dbReference>
<name>A0A316Z9Q0_9BASI</name>
<feature type="compositionally biased region" description="Low complexity" evidence="1">
    <location>
        <begin position="343"/>
        <end position="354"/>
    </location>
</feature>
<evidence type="ECO:0000256" key="1">
    <source>
        <dbReference type="SAM" id="MobiDB-lite"/>
    </source>
</evidence>
<evidence type="ECO:0000313" key="2">
    <source>
        <dbReference type="EMBL" id="PWN96923.1"/>
    </source>
</evidence>
<dbReference type="PANTHER" id="PTHR15615">
    <property type="match status" value="1"/>
</dbReference>
<dbReference type="STRING" id="58919.A0A316Z9Q0"/>
<dbReference type="Pfam" id="PF08613">
    <property type="entry name" value="Cyclin"/>
    <property type="match status" value="1"/>
</dbReference>
<keyword evidence="3" id="KW-1185">Reference proteome</keyword>
<dbReference type="GO" id="GO:0000307">
    <property type="term" value="C:cyclin-dependent protein kinase holoenzyme complex"/>
    <property type="evidence" value="ECO:0007669"/>
    <property type="project" value="TreeGrafter"/>
</dbReference>
<dbReference type="GO" id="GO:0016538">
    <property type="term" value="F:cyclin-dependent protein serine/threonine kinase regulator activity"/>
    <property type="evidence" value="ECO:0007669"/>
    <property type="project" value="TreeGrafter"/>
</dbReference>
<dbReference type="RefSeq" id="XP_025597202.1">
    <property type="nucleotide sequence ID" value="XM_025742821.1"/>
</dbReference>
<accession>A0A316Z9Q0</accession>
<dbReference type="InterPro" id="IPR036915">
    <property type="entry name" value="Cyclin-like_sf"/>
</dbReference>
<dbReference type="OrthoDB" id="337735at2759"/>
<dbReference type="GeneID" id="37270365"/>
<dbReference type="InterPro" id="IPR013922">
    <property type="entry name" value="Cyclin_PHO80-like"/>
</dbReference>
<reference evidence="2 3" key="1">
    <citation type="journal article" date="2018" name="Mol. Biol. Evol.">
        <title>Broad Genomic Sampling Reveals a Smut Pathogenic Ancestry of the Fungal Clade Ustilaginomycotina.</title>
        <authorList>
            <person name="Kijpornyongpan T."/>
            <person name="Mondo S.J."/>
            <person name="Barry K."/>
            <person name="Sandor L."/>
            <person name="Lee J."/>
            <person name="Lipzen A."/>
            <person name="Pangilinan J."/>
            <person name="LaButti K."/>
            <person name="Hainaut M."/>
            <person name="Henrissat B."/>
            <person name="Grigoriev I.V."/>
            <person name="Spatafora J.W."/>
            <person name="Aime M.C."/>
        </authorList>
    </citation>
    <scope>NUCLEOTIDE SEQUENCE [LARGE SCALE GENOMIC DNA]</scope>
    <source>
        <strain evidence="2 3">MCA 4186</strain>
    </source>
</reference>
<feature type="compositionally biased region" description="Low complexity" evidence="1">
    <location>
        <begin position="14"/>
        <end position="29"/>
    </location>
</feature>